<dbReference type="InterPro" id="IPR052935">
    <property type="entry name" value="Mg2+_PAP"/>
</dbReference>
<proteinExistence type="predicted"/>
<sequence length="377" mass="42785">MKTIVGGLLAPFIDFLFNKIGLWKPSSKPLSAKDELWLFTNTAFRSPQNSTQWIAEFIACYFRCSTGSEPSRIVAQFIQKLGIVKGDAAERIVEERVGLFLTLIQPNRTVEVIVDGGKGGNILLGPGGPNGISSNLLAFPDSSYRDGQIVPSTAKLPRGYELFDYGLNGFESMTTVFAEPEGWCVISDIDDTIKITHVLNQLDILRHTFALPAQPVTGMPEFYRNVLQPTLNNPVWFYLTASPYNLYPFLSRFLDDFGFPKGTTILRDMSWQNIESFIYTSLTVGTEEYKFDRISKIHEWFPRRKMVLIGDSTQKDPEVYGDAARAWRGWVGAIYIRVVKGVDEVKERRLNSAQRFEEAFRGVDRKLWTTFEDVQEI</sequence>
<dbReference type="PANTHER" id="PTHR28208">
    <property type="entry name" value="PHOSPHATIDATE PHOSPHATASE APP1"/>
    <property type="match status" value="1"/>
</dbReference>
<dbReference type="GO" id="GO:0030479">
    <property type="term" value="C:actin cortical patch"/>
    <property type="evidence" value="ECO:0007669"/>
    <property type="project" value="TreeGrafter"/>
</dbReference>
<dbReference type="OrthoDB" id="414243at2759"/>
<dbReference type="STRING" id="1051890.A0A3N4LNA3"/>
<accession>A0A3N4LNA3</accession>
<protein>
    <recommendedName>
        <fullName evidence="1">Phosphatidate phosphatase APP1 catalytic domain-containing protein</fullName>
    </recommendedName>
</protein>
<feature type="non-terminal residue" evidence="2">
    <location>
        <position position="377"/>
    </location>
</feature>
<dbReference type="AlphaFoldDB" id="A0A3N4LNA3"/>
<dbReference type="Proteomes" id="UP000267821">
    <property type="component" value="Unassembled WGS sequence"/>
</dbReference>
<dbReference type="GO" id="GO:0008195">
    <property type="term" value="F:phosphatidate phosphatase activity"/>
    <property type="evidence" value="ECO:0007669"/>
    <property type="project" value="InterPro"/>
</dbReference>
<evidence type="ECO:0000313" key="2">
    <source>
        <dbReference type="EMBL" id="RPB22792.1"/>
    </source>
</evidence>
<evidence type="ECO:0000313" key="3">
    <source>
        <dbReference type="Proteomes" id="UP000267821"/>
    </source>
</evidence>
<gene>
    <name evidence="2" type="ORF">L211DRAFT_771929</name>
</gene>
<evidence type="ECO:0000259" key="1">
    <source>
        <dbReference type="Pfam" id="PF09949"/>
    </source>
</evidence>
<dbReference type="InterPro" id="IPR019236">
    <property type="entry name" value="APP1_cat"/>
</dbReference>
<dbReference type="InParanoid" id="A0A3N4LNA3"/>
<organism evidence="2 3">
    <name type="scientific">Terfezia boudieri ATCC MYA-4762</name>
    <dbReference type="NCBI Taxonomy" id="1051890"/>
    <lineage>
        <taxon>Eukaryota</taxon>
        <taxon>Fungi</taxon>
        <taxon>Dikarya</taxon>
        <taxon>Ascomycota</taxon>
        <taxon>Pezizomycotina</taxon>
        <taxon>Pezizomycetes</taxon>
        <taxon>Pezizales</taxon>
        <taxon>Pezizaceae</taxon>
        <taxon>Terfezia</taxon>
    </lineage>
</organism>
<keyword evidence="3" id="KW-1185">Reference proteome</keyword>
<name>A0A3N4LNA3_9PEZI</name>
<dbReference type="PANTHER" id="PTHR28208:SF1">
    <property type="entry name" value="FILAMENT ORGANIZATION PROTEIN APP1-LIKE, PUTATIVE (AFU_ORTHOLOGUE AFUA_1G06650)-RELATED"/>
    <property type="match status" value="1"/>
</dbReference>
<feature type="domain" description="Phosphatidate phosphatase APP1 catalytic" evidence="1">
    <location>
        <begin position="183"/>
        <end position="337"/>
    </location>
</feature>
<dbReference type="Pfam" id="PF09949">
    <property type="entry name" value="APP1_cat"/>
    <property type="match status" value="1"/>
</dbReference>
<reference evidence="2 3" key="1">
    <citation type="journal article" date="2018" name="Nat. Ecol. Evol.">
        <title>Pezizomycetes genomes reveal the molecular basis of ectomycorrhizal truffle lifestyle.</title>
        <authorList>
            <person name="Murat C."/>
            <person name="Payen T."/>
            <person name="Noel B."/>
            <person name="Kuo A."/>
            <person name="Morin E."/>
            <person name="Chen J."/>
            <person name="Kohler A."/>
            <person name="Krizsan K."/>
            <person name="Balestrini R."/>
            <person name="Da Silva C."/>
            <person name="Montanini B."/>
            <person name="Hainaut M."/>
            <person name="Levati E."/>
            <person name="Barry K.W."/>
            <person name="Belfiori B."/>
            <person name="Cichocki N."/>
            <person name="Clum A."/>
            <person name="Dockter R.B."/>
            <person name="Fauchery L."/>
            <person name="Guy J."/>
            <person name="Iotti M."/>
            <person name="Le Tacon F."/>
            <person name="Lindquist E.A."/>
            <person name="Lipzen A."/>
            <person name="Malagnac F."/>
            <person name="Mello A."/>
            <person name="Molinier V."/>
            <person name="Miyauchi S."/>
            <person name="Poulain J."/>
            <person name="Riccioni C."/>
            <person name="Rubini A."/>
            <person name="Sitrit Y."/>
            <person name="Splivallo R."/>
            <person name="Traeger S."/>
            <person name="Wang M."/>
            <person name="Zifcakova L."/>
            <person name="Wipf D."/>
            <person name="Zambonelli A."/>
            <person name="Paolocci F."/>
            <person name="Nowrousian M."/>
            <person name="Ottonello S."/>
            <person name="Baldrian P."/>
            <person name="Spatafora J.W."/>
            <person name="Henrissat B."/>
            <person name="Nagy L.G."/>
            <person name="Aury J.M."/>
            <person name="Wincker P."/>
            <person name="Grigoriev I.V."/>
            <person name="Bonfante P."/>
            <person name="Martin F.M."/>
        </authorList>
    </citation>
    <scope>NUCLEOTIDE SEQUENCE [LARGE SCALE GENOMIC DNA]</scope>
    <source>
        <strain evidence="2 3">ATCC MYA-4762</strain>
    </source>
</reference>
<dbReference type="EMBL" id="ML121549">
    <property type="protein sequence ID" value="RPB22792.1"/>
    <property type="molecule type" value="Genomic_DNA"/>
</dbReference>